<sequence>MDVFEGWEGYLPKLEANWRTLISPQDTVILAGDTSWAMKLEDTKTDFAFIQNLPGQKWLLKGNHDYWWTTARKMERYLTENGFDTMHILHNNACMVGDYA</sequence>
<organism evidence="2">
    <name type="scientific">human gut metagenome</name>
    <dbReference type="NCBI Taxonomy" id="408170"/>
    <lineage>
        <taxon>unclassified sequences</taxon>
        <taxon>metagenomes</taxon>
        <taxon>organismal metagenomes</taxon>
    </lineage>
</organism>
<keyword evidence="2" id="KW-0378">Hydrolase</keyword>
<reference evidence="2" key="1">
    <citation type="journal article" date="2013" name="Environ. Microbiol.">
        <title>Microbiota from the distal guts of lean and obese adolescents exhibit partial functional redundancy besides clear differences in community structure.</title>
        <authorList>
            <person name="Ferrer M."/>
            <person name="Ruiz A."/>
            <person name="Lanza F."/>
            <person name="Haange S.B."/>
            <person name="Oberbach A."/>
            <person name="Till H."/>
            <person name="Bargiela R."/>
            <person name="Campoy C."/>
            <person name="Segura M.T."/>
            <person name="Richter M."/>
            <person name="von Bergen M."/>
            <person name="Seifert J."/>
            <person name="Suarez A."/>
        </authorList>
    </citation>
    <scope>NUCLEOTIDE SEQUENCE</scope>
</reference>
<feature type="non-terminal residue" evidence="2">
    <location>
        <position position="100"/>
    </location>
</feature>
<dbReference type="EMBL" id="AJWY01013798">
    <property type="protein sequence ID" value="EKC45797.1"/>
    <property type="molecule type" value="Genomic_DNA"/>
</dbReference>
<dbReference type="Pfam" id="PF00149">
    <property type="entry name" value="Metallophos"/>
    <property type="match status" value="1"/>
</dbReference>
<evidence type="ECO:0000259" key="1">
    <source>
        <dbReference type="Pfam" id="PF00149"/>
    </source>
</evidence>
<dbReference type="GO" id="GO:0016787">
    <property type="term" value="F:hydrolase activity"/>
    <property type="evidence" value="ECO:0007669"/>
    <property type="project" value="UniProtKB-KW"/>
</dbReference>
<dbReference type="InterPro" id="IPR029052">
    <property type="entry name" value="Metallo-depent_PP-like"/>
</dbReference>
<gene>
    <name evidence="2" type="ORF">LEA_20085</name>
</gene>
<accession>K1RA45</accession>
<protein>
    <submittedName>
        <fullName evidence="2">Phosphohydrolase</fullName>
    </submittedName>
</protein>
<comment type="caution">
    <text evidence="2">The sequence shown here is derived from an EMBL/GenBank/DDBJ whole genome shotgun (WGS) entry which is preliminary data.</text>
</comment>
<dbReference type="AlphaFoldDB" id="K1RA45"/>
<feature type="domain" description="Calcineurin-like phosphoesterase" evidence="1">
    <location>
        <begin position="8"/>
        <end position="81"/>
    </location>
</feature>
<evidence type="ECO:0000313" key="2">
    <source>
        <dbReference type="EMBL" id="EKC45797.1"/>
    </source>
</evidence>
<dbReference type="InterPro" id="IPR004843">
    <property type="entry name" value="Calcineurin-like_PHP"/>
</dbReference>
<name>K1RA45_9ZZZZ</name>
<dbReference type="SUPFAM" id="SSF56300">
    <property type="entry name" value="Metallo-dependent phosphatases"/>
    <property type="match status" value="1"/>
</dbReference>
<proteinExistence type="predicted"/>
<dbReference type="Gene3D" id="3.60.21.10">
    <property type="match status" value="1"/>
</dbReference>